<protein>
    <submittedName>
        <fullName evidence="2">Formylmethanofuran dehydrogenase</fullName>
    </submittedName>
</protein>
<accession>A0A2A2H1K7</accession>
<evidence type="ECO:0000313" key="3">
    <source>
        <dbReference type="Proteomes" id="UP000217784"/>
    </source>
</evidence>
<sequence>MDEYTTFLEKAKKLHGGVCAGVVMGIRMSMAAMRELGMDPAKQNKDLIVYVEVDRCMTDGVQAVTGCTLGHRNLKYNDHGKFVATFINMSSGKAIRASAKDDTCKSSHGFWKWAENLFKGNGKCEPSPTPEDMEEGVEIVSGLPEEELLVLEEIQFEVPENDIPGFPKHIATCEICNEHVMDGKELLLGGKIICRSCACKENLLKELFEL</sequence>
<evidence type="ECO:0000313" key="2">
    <source>
        <dbReference type="EMBL" id="PAV03267.1"/>
    </source>
</evidence>
<dbReference type="Proteomes" id="UP000217784">
    <property type="component" value="Unassembled WGS sequence"/>
</dbReference>
<proteinExistence type="predicted"/>
<keyword evidence="3" id="KW-1185">Reference proteome</keyword>
<dbReference type="Gene3D" id="3.30.1330.130">
    <property type="match status" value="1"/>
</dbReference>
<dbReference type="OrthoDB" id="31120at2157"/>
<dbReference type="PANTHER" id="PTHR39418">
    <property type="entry name" value="DEHYDROGENASE-RELATED"/>
    <property type="match status" value="1"/>
</dbReference>
<dbReference type="Pfam" id="PF02663">
    <property type="entry name" value="FmdE"/>
    <property type="match status" value="1"/>
</dbReference>
<gene>
    <name evidence="2" type="ORF">ASJ80_04500</name>
</gene>
<comment type="caution">
    <text evidence="2">The sequence shown here is derived from an EMBL/GenBank/DDBJ whole genome shotgun (WGS) entry which is preliminary data.</text>
</comment>
<dbReference type="InterPro" id="IPR003814">
    <property type="entry name" value="FmdEsu_dom"/>
</dbReference>
<dbReference type="EMBL" id="LMVM01000039">
    <property type="protein sequence ID" value="PAV03267.1"/>
    <property type="molecule type" value="Genomic_DNA"/>
</dbReference>
<dbReference type="InterPro" id="IPR053194">
    <property type="entry name" value="tRNA_methyltr_O"/>
</dbReference>
<organism evidence="2 3">
    <name type="scientific">Methanobacterium bryantii</name>
    <dbReference type="NCBI Taxonomy" id="2161"/>
    <lineage>
        <taxon>Archaea</taxon>
        <taxon>Methanobacteriati</taxon>
        <taxon>Methanobacteriota</taxon>
        <taxon>Methanomada group</taxon>
        <taxon>Methanobacteria</taxon>
        <taxon>Methanobacteriales</taxon>
        <taxon>Methanobacteriaceae</taxon>
        <taxon>Methanobacterium</taxon>
    </lineage>
</organism>
<feature type="domain" description="Formylmethanofuran dehydrogenase subunit E" evidence="1">
    <location>
        <begin position="15"/>
        <end position="149"/>
    </location>
</feature>
<dbReference type="RefSeq" id="WP_069585836.1">
    <property type="nucleotide sequence ID" value="NZ_LMVM01000039.1"/>
</dbReference>
<dbReference type="SUPFAM" id="SSF143555">
    <property type="entry name" value="FwdE-like"/>
    <property type="match status" value="1"/>
</dbReference>
<reference evidence="2 3" key="1">
    <citation type="journal article" date="2017" name="BMC Genomics">
        <title>Genomic analysis of methanogenic archaea reveals a shift towards energy conservation.</title>
        <authorList>
            <person name="Gilmore S.P."/>
            <person name="Henske J.K."/>
            <person name="Sexton J.A."/>
            <person name="Solomon K.V."/>
            <person name="Seppala S."/>
            <person name="Yoo J.I."/>
            <person name="Huyett L.M."/>
            <person name="Pressman A."/>
            <person name="Cogan J.Z."/>
            <person name="Kivenson V."/>
            <person name="Peng X."/>
            <person name="Tan Y."/>
            <person name="Valentine D.L."/>
            <person name="O'Malley M.A."/>
        </authorList>
    </citation>
    <scope>NUCLEOTIDE SEQUENCE [LARGE SCALE GENOMIC DNA]</scope>
    <source>
        <strain evidence="2 3">M.o.H.</strain>
    </source>
</reference>
<name>A0A2A2H1K7_METBR</name>
<evidence type="ECO:0000259" key="1">
    <source>
        <dbReference type="Pfam" id="PF02663"/>
    </source>
</evidence>
<dbReference type="PANTHER" id="PTHR39418:SF1">
    <property type="entry name" value="DEHYDROGENASE"/>
    <property type="match status" value="1"/>
</dbReference>
<dbReference type="AlphaFoldDB" id="A0A2A2H1K7"/>